<keyword evidence="4" id="KW-1133">Transmembrane helix</keyword>
<dbReference type="PANTHER" id="PTHR43024:SF1">
    <property type="entry name" value="UDP-N-ACETYLMURAMOYL-TRIPEPTIDE--D-ALANYL-D-ALANINE LIGASE"/>
    <property type="match status" value="1"/>
</dbReference>
<feature type="transmembrane region" description="Helical" evidence="4">
    <location>
        <begin position="56"/>
        <end position="81"/>
    </location>
</feature>
<protein>
    <recommendedName>
        <fullName evidence="9">UDP-N-acetylmuramoyl-tripeptide--D-alanyl-D-alanine ligase</fullName>
    </recommendedName>
</protein>
<dbReference type="GO" id="GO:0005524">
    <property type="term" value="F:ATP binding"/>
    <property type="evidence" value="ECO:0007669"/>
    <property type="project" value="UniProtKB-KW"/>
</dbReference>
<evidence type="ECO:0000256" key="4">
    <source>
        <dbReference type="SAM" id="Phobius"/>
    </source>
</evidence>
<dbReference type="PANTHER" id="PTHR43024">
    <property type="entry name" value="UDP-N-ACETYLMURAMOYL-TRIPEPTIDE--D-ALANYL-D-ALANINE LIGASE"/>
    <property type="match status" value="1"/>
</dbReference>
<dbReference type="SUPFAM" id="SSF53623">
    <property type="entry name" value="MurD-like peptide ligases, catalytic domain"/>
    <property type="match status" value="1"/>
</dbReference>
<accession>A0A1F6DC50</accession>
<dbReference type="Gene3D" id="3.90.190.20">
    <property type="entry name" value="Mur ligase, C-terminal domain"/>
    <property type="match status" value="1"/>
</dbReference>
<dbReference type="Pfam" id="PF02875">
    <property type="entry name" value="Mur_ligase_C"/>
    <property type="match status" value="1"/>
</dbReference>
<sequence>MITRIFSRYRPRYVRSLIYMLQASEYGFRDYLAWYGRTKDFSTVEKRKQLIKTKKVYALYIFAYAIIIVTLASVYYAISFADSSSKIIILACAAILTPYLLAYVILAPLALIKLLQVPAEFVLMAQARKKLARYKGLKIAIAGSFGKTSMREILKTVLSENKKVASPPFSYNTPLGICKFVEGLNGLEDVLIFELGEYYPGDVAKLCKLIAPHIGIITGVNEAHLEKFGMLEKTARTIFELADYLKKKPVYINGENELARKNANRAMRNHIIYARSGAGDVSVESAKSDPSGTFLRLMIGNVQFNVKSKLLGLHNAGPLAVSAHIAHRLGFDMKRIKKGIEKTSAFPHRMEPREDKHGVITIDDSYNGNPDGVHAIIEFLSSLKGHRRFYVTPGLVEMGSRTKDVHIEIGQRLARAGIEKVILIRNSVTSYIEQGLKEAEYSGEILWFDDALLAFNALPHLTVKGDVVLLQNDWPDQYS</sequence>
<dbReference type="Pfam" id="PF08245">
    <property type="entry name" value="Mur_ligase_M"/>
    <property type="match status" value="1"/>
</dbReference>
<feature type="transmembrane region" description="Helical" evidence="4">
    <location>
        <begin position="87"/>
        <end position="112"/>
    </location>
</feature>
<organism evidence="7 8">
    <name type="scientific">Candidatus Kaiserbacteria bacterium RIFCSPHIGHO2_02_FULL_49_16</name>
    <dbReference type="NCBI Taxonomy" id="1798490"/>
    <lineage>
        <taxon>Bacteria</taxon>
        <taxon>Candidatus Kaiseribacteriota</taxon>
    </lineage>
</organism>
<reference evidence="7 8" key="1">
    <citation type="journal article" date="2016" name="Nat. Commun.">
        <title>Thousands of microbial genomes shed light on interconnected biogeochemical processes in an aquifer system.</title>
        <authorList>
            <person name="Anantharaman K."/>
            <person name="Brown C.T."/>
            <person name="Hug L.A."/>
            <person name="Sharon I."/>
            <person name="Castelle C.J."/>
            <person name="Probst A.J."/>
            <person name="Thomas B.C."/>
            <person name="Singh A."/>
            <person name="Wilkins M.J."/>
            <person name="Karaoz U."/>
            <person name="Brodie E.L."/>
            <person name="Williams K.H."/>
            <person name="Hubbard S.S."/>
            <person name="Banfield J.F."/>
        </authorList>
    </citation>
    <scope>NUCLEOTIDE SEQUENCE [LARGE SCALE GENOMIC DNA]</scope>
</reference>
<name>A0A1F6DC50_9BACT</name>
<comment type="caution">
    <text evidence="7">The sequence shown here is derived from an EMBL/GenBank/DDBJ whole genome shotgun (WGS) entry which is preliminary data.</text>
</comment>
<dbReference type="GO" id="GO:0016881">
    <property type="term" value="F:acid-amino acid ligase activity"/>
    <property type="evidence" value="ECO:0007669"/>
    <property type="project" value="InterPro"/>
</dbReference>
<gene>
    <name evidence="7" type="ORF">A3C86_02490</name>
</gene>
<keyword evidence="4" id="KW-0812">Transmembrane</keyword>
<evidence type="ECO:0000256" key="1">
    <source>
        <dbReference type="ARBA" id="ARBA00022598"/>
    </source>
</evidence>
<keyword evidence="1" id="KW-0436">Ligase</keyword>
<feature type="domain" description="Mur ligase central" evidence="6">
    <location>
        <begin position="141"/>
        <end position="316"/>
    </location>
</feature>
<evidence type="ECO:0000259" key="6">
    <source>
        <dbReference type="Pfam" id="PF08245"/>
    </source>
</evidence>
<evidence type="ECO:0000313" key="7">
    <source>
        <dbReference type="EMBL" id="OGG58897.1"/>
    </source>
</evidence>
<evidence type="ECO:0008006" key="9">
    <source>
        <dbReference type="Google" id="ProtNLM"/>
    </source>
</evidence>
<evidence type="ECO:0000256" key="3">
    <source>
        <dbReference type="ARBA" id="ARBA00022840"/>
    </source>
</evidence>
<dbReference type="Gene3D" id="3.40.1190.10">
    <property type="entry name" value="Mur-like, catalytic domain"/>
    <property type="match status" value="1"/>
</dbReference>
<evidence type="ECO:0000259" key="5">
    <source>
        <dbReference type="Pfam" id="PF02875"/>
    </source>
</evidence>
<evidence type="ECO:0000256" key="2">
    <source>
        <dbReference type="ARBA" id="ARBA00022741"/>
    </source>
</evidence>
<evidence type="ECO:0000313" key="8">
    <source>
        <dbReference type="Proteomes" id="UP000178042"/>
    </source>
</evidence>
<keyword evidence="2" id="KW-0547">Nucleotide-binding</keyword>
<dbReference type="AlphaFoldDB" id="A0A1F6DC50"/>
<proteinExistence type="predicted"/>
<dbReference type="SUPFAM" id="SSF53244">
    <property type="entry name" value="MurD-like peptide ligases, peptide-binding domain"/>
    <property type="match status" value="1"/>
</dbReference>
<keyword evidence="3" id="KW-0067">ATP-binding</keyword>
<feature type="domain" description="Mur ligase C-terminal" evidence="5">
    <location>
        <begin position="348"/>
        <end position="470"/>
    </location>
</feature>
<dbReference type="InterPro" id="IPR051046">
    <property type="entry name" value="MurCDEF_CellWall_CoF430Synth"/>
</dbReference>
<dbReference type="EMBL" id="MFLD01000032">
    <property type="protein sequence ID" value="OGG58897.1"/>
    <property type="molecule type" value="Genomic_DNA"/>
</dbReference>
<dbReference type="Proteomes" id="UP000178042">
    <property type="component" value="Unassembled WGS sequence"/>
</dbReference>
<dbReference type="InterPro" id="IPR013221">
    <property type="entry name" value="Mur_ligase_cen"/>
</dbReference>
<dbReference type="InterPro" id="IPR004101">
    <property type="entry name" value="Mur_ligase_C"/>
</dbReference>
<dbReference type="InterPro" id="IPR036565">
    <property type="entry name" value="Mur-like_cat_sf"/>
</dbReference>
<dbReference type="InterPro" id="IPR036615">
    <property type="entry name" value="Mur_ligase_C_dom_sf"/>
</dbReference>
<keyword evidence="4" id="KW-0472">Membrane</keyword>